<reference evidence="1 2" key="1">
    <citation type="submission" date="2020-03" db="EMBL/GenBank/DDBJ databases">
        <title>Two novel Motilibacter sp.</title>
        <authorList>
            <person name="Liu S."/>
        </authorList>
    </citation>
    <scope>NUCLEOTIDE SEQUENCE [LARGE SCALE GENOMIC DNA]</scope>
    <source>
        <strain evidence="1 2">E257</strain>
    </source>
</reference>
<proteinExistence type="predicted"/>
<dbReference type="SUPFAM" id="SSF51679">
    <property type="entry name" value="Bacterial luciferase-like"/>
    <property type="match status" value="1"/>
</dbReference>
<protein>
    <submittedName>
        <fullName evidence="1">Alkanal monooxygenase</fullName>
    </submittedName>
</protein>
<sequence>RTGRLGPIATPEEAAAYPWTDAERDLLARWPSQPVVGTPEQVVAELDALLARTGADELMLATSAHSPQDRARTLELVAHAWAQPAADAA</sequence>
<gene>
    <name evidence="1" type="ORF">G9H71_21990</name>
</gene>
<keyword evidence="2" id="KW-1185">Reference proteome</keyword>
<keyword evidence="1" id="KW-0560">Oxidoreductase</keyword>
<evidence type="ECO:0000313" key="1">
    <source>
        <dbReference type="EMBL" id="NHC16461.1"/>
    </source>
</evidence>
<evidence type="ECO:0000313" key="2">
    <source>
        <dbReference type="Proteomes" id="UP000800981"/>
    </source>
</evidence>
<comment type="caution">
    <text evidence="1">The sequence shown here is derived from an EMBL/GenBank/DDBJ whole genome shotgun (WGS) entry which is preliminary data.</text>
</comment>
<dbReference type="GO" id="GO:0004497">
    <property type="term" value="F:monooxygenase activity"/>
    <property type="evidence" value="ECO:0007669"/>
    <property type="project" value="UniProtKB-KW"/>
</dbReference>
<dbReference type="InterPro" id="IPR036661">
    <property type="entry name" value="Luciferase-like_sf"/>
</dbReference>
<keyword evidence="1" id="KW-0503">Monooxygenase</keyword>
<name>A0ABX0H288_9ACTN</name>
<dbReference type="Proteomes" id="UP000800981">
    <property type="component" value="Unassembled WGS sequence"/>
</dbReference>
<feature type="non-terminal residue" evidence="1">
    <location>
        <position position="1"/>
    </location>
</feature>
<accession>A0ABX0H288</accession>
<dbReference type="EMBL" id="JAANNP010000174">
    <property type="protein sequence ID" value="NHC16461.1"/>
    <property type="molecule type" value="Genomic_DNA"/>
</dbReference>
<organism evidence="1 2">
    <name type="scientific">Motilibacter deserti</name>
    <dbReference type="NCBI Taxonomy" id="2714956"/>
    <lineage>
        <taxon>Bacteria</taxon>
        <taxon>Bacillati</taxon>
        <taxon>Actinomycetota</taxon>
        <taxon>Actinomycetes</taxon>
        <taxon>Motilibacterales</taxon>
        <taxon>Motilibacteraceae</taxon>
        <taxon>Motilibacter</taxon>
    </lineage>
</organism>
<dbReference type="Gene3D" id="3.20.20.30">
    <property type="entry name" value="Luciferase-like domain"/>
    <property type="match status" value="1"/>
</dbReference>